<protein>
    <submittedName>
        <fullName evidence="1">Uncharacterized protein</fullName>
    </submittedName>
</protein>
<sequence>MGNLEEAPGIYSSINRIGIFPKALFKRPLTSSLKPTPLYYHAVRKFPAKILDCDIDLQRGSGIIIAEENQLARKLQLWKCVYVPWRRSVRNF</sequence>
<evidence type="ECO:0000313" key="1">
    <source>
        <dbReference type="EMBL" id="GIY32794.1"/>
    </source>
</evidence>
<reference evidence="1 2" key="1">
    <citation type="submission" date="2021-06" db="EMBL/GenBank/DDBJ databases">
        <title>Caerostris extrusa draft genome.</title>
        <authorList>
            <person name="Kono N."/>
            <person name="Arakawa K."/>
        </authorList>
    </citation>
    <scope>NUCLEOTIDE SEQUENCE [LARGE SCALE GENOMIC DNA]</scope>
</reference>
<keyword evidence="2" id="KW-1185">Reference proteome</keyword>
<organism evidence="1 2">
    <name type="scientific">Caerostris extrusa</name>
    <name type="common">Bark spider</name>
    <name type="synonym">Caerostris bankana</name>
    <dbReference type="NCBI Taxonomy" id="172846"/>
    <lineage>
        <taxon>Eukaryota</taxon>
        <taxon>Metazoa</taxon>
        <taxon>Ecdysozoa</taxon>
        <taxon>Arthropoda</taxon>
        <taxon>Chelicerata</taxon>
        <taxon>Arachnida</taxon>
        <taxon>Araneae</taxon>
        <taxon>Araneomorphae</taxon>
        <taxon>Entelegynae</taxon>
        <taxon>Araneoidea</taxon>
        <taxon>Araneidae</taxon>
        <taxon>Caerostris</taxon>
    </lineage>
</organism>
<accession>A0AAV4SFM4</accession>
<gene>
    <name evidence="1" type="ORF">CEXT_811241</name>
</gene>
<evidence type="ECO:0000313" key="2">
    <source>
        <dbReference type="Proteomes" id="UP001054945"/>
    </source>
</evidence>
<proteinExistence type="predicted"/>
<dbReference type="Proteomes" id="UP001054945">
    <property type="component" value="Unassembled WGS sequence"/>
</dbReference>
<comment type="caution">
    <text evidence="1">The sequence shown here is derived from an EMBL/GenBank/DDBJ whole genome shotgun (WGS) entry which is preliminary data.</text>
</comment>
<dbReference type="AlphaFoldDB" id="A0AAV4SFM4"/>
<name>A0AAV4SFM4_CAEEX</name>
<dbReference type="EMBL" id="BPLR01009547">
    <property type="protein sequence ID" value="GIY32794.1"/>
    <property type="molecule type" value="Genomic_DNA"/>
</dbReference>